<protein>
    <submittedName>
        <fullName evidence="11">ATM1-type heavy metal exporter</fullName>
    </submittedName>
</protein>
<dbReference type="SUPFAM" id="SSF52540">
    <property type="entry name" value="P-loop containing nucleoside triphosphate hydrolases"/>
    <property type="match status" value="1"/>
</dbReference>
<evidence type="ECO:0000256" key="3">
    <source>
        <dbReference type="ARBA" id="ARBA00022692"/>
    </source>
</evidence>
<dbReference type="AlphaFoldDB" id="A0AAU6PF30"/>
<proteinExistence type="predicted"/>
<evidence type="ECO:0000256" key="8">
    <source>
        <dbReference type="SAM" id="Phobius"/>
    </source>
</evidence>
<keyword evidence="2" id="KW-0813">Transport</keyword>
<dbReference type="GO" id="GO:0016887">
    <property type="term" value="F:ATP hydrolysis activity"/>
    <property type="evidence" value="ECO:0007669"/>
    <property type="project" value="InterPro"/>
</dbReference>
<evidence type="ECO:0000256" key="5">
    <source>
        <dbReference type="ARBA" id="ARBA00022840"/>
    </source>
</evidence>
<keyword evidence="6 8" id="KW-1133">Transmembrane helix</keyword>
<keyword evidence="3 8" id="KW-0812">Transmembrane</keyword>
<dbReference type="PROSITE" id="PS50893">
    <property type="entry name" value="ABC_TRANSPORTER_2"/>
    <property type="match status" value="1"/>
</dbReference>
<evidence type="ECO:0000259" key="10">
    <source>
        <dbReference type="PROSITE" id="PS50929"/>
    </source>
</evidence>
<dbReference type="SUPFAM" id="SSF90123">
    <property type="entry name" value="ABC transporter transmembrane region"/>
    <property type="match status" value="1"/>
</dbReference>
<feature type="transmembrane region" description="Helical" evidence="8">
    <location>
        <begin position="260"/>
        <end position="280"/>
    </location>
</feature>
<dbReference type="GO" id="GO:0005886">
    <property type="term" value="C:plasma membrane"/>
    <property type="evidence" value="ECO:0007669"/>
    <property type="project" value="UniProtKB-SubCell"/>
</dbReference>
<feature type="transmembrane region" description="Helical" evidence="8">
    <location>
        <begin position="32"/>
        <end position="53"/>
    </location>
</feature>
<dbReference type="InterPro" id="IPR027417">
    <property type="entry name" value="P-loop_NTPase"/>
</dbReference>
<feature type="domain" description="ABC transmembrane type-1" evidence="10">
    <location>
        <begin position="33"/>
        <end position="317"/>
    </location>
</feature>
<dbReference type="InterPro" id="IPR003439">
    <property type="entry name" value="ABC_transporter-like_ATP-bd"/>
</dbReference>
<dbReference type="SMART" id="SM00382">
    <property type="entry name" value="AAA"/>
    <property type="match status" value="1"/>
</dbReference>
<comment type="subcellular location">
    <subcellularLocation>
        <location evidence="1">Cell membrane</location>
        <topology evidence="1">Multi-pass membrane protein</topology>
    </subcellularLocation>
</comment>
<dbReference type="GO" id="GO:0006879">
    <property type="term" value="P:intracellular iron ion homeostasis"/>
    <property type="evidence" value="ECO:0007669"/>
    <property type="project" value="TreeGrafter"/>
</dbReference>
<dbReference type="PANTHER" id="PTHR24221:SF402">
    <property type="entry name" value="IRON-SULFUR CLUSTERS TRANSPORTER ABCB7, MITOCHONDRIAL"/>
    <property type="match status" value="1"/>
</dbReference>
<evidence type="ECO:0000313" key="11">
    <source>
        <dbReference type="EMBL" id="WXT99624.1"/>
    </source>
</evidence>
<keyword evidence="5" id="KW-0067">ATP-binding</keyword>
<keyword evidence="4" id="KW-0547">Nucleotide-binding</keyword>
<gene>
    <name evidence="11" type="primary">atm1</name>
    <name evidence="11" type="ORF">Ctma_0328</name>
</gene>
<dbReference type="GO" id="GO:0140359">
    <property type="term" value="F:ABC-type transporter activity"/>
    <property type="evidence" value="ECO:0007669"/>
    <property type="project" value="InterPro"/>
</dbReference>
<feature type="transmembrane region" description="Helical" evidence="8">
    <location>
        <begin position="65"/>
        <end position="82"/>
    </location>
</feature>
<keyword evidence="7 8" id="KW-0472">Membrane</keyword>
<dbReference type="InterPro" id="IPR011527">
    <property type="entry name" value="ABC1_TM_dom"/>
</dbReference>
<feature type="transmembrane region" description="Helical" evidence="8">
    <location>
        <begin position="292"/>
        <end position="312"/>
    </location>
</feature>
<dbReference type="CDD" id="cd18582">
    <property type="entry name" value="ABC_6TM_ATM1_ABCB7"/>
    <property type="match status" value="1"/>
</dbReference>
<dbReference type="FunFam" id="3.40.50.300:FF:000186">
    <property type="entry name" value="ATP-binding cassette sub-family B member 7, mitochondrial"/>
    <property type="match status" value="1"/>
</dbReference>
<dbReference type="EMBL" id="CP138327">
    <property type="protein sequence ID" value="WXT99624.1"/>
    <property type="molecule type" value="Genomic_DNA"/>
</dbReference>
<feature type="transmembrane region" description="Helical" evidence="8">
    <location>
        <begin position="173"/>
        <end position="195"/>
    </location>
</feature>
<dbReference type="InterPro" id="IPR017871">
    <property type="entry name" value="ABC_transporter-like_CS"/>
</dbReference>
<evidence type="ECO:0000256" key="2">
    <source>
        <dbReference type="ARBA" id="ARBA00022448"/>
    </source>
</evidence>
<dbReference type="InterPro" id="IPR039421">
    <property type="entry name" value="Type_1_exporter"/>
</dbReference>
<evidence type="ECO:0000256" key="4">
    <source>
        <dbReference type="ARBA" id="ARBA00022741"/>
    </source>
</evidence>
<dbReference type="Pfam" id="PF00005">
    <property type="entry name" value="ABC_tran"/>
    <property type="match status" value="1"/>
</dbReference>
<dbReference type="Gene3D" id="1.20.1560.10">
    <property type="entry name" value="ABC transporter type 1, transmembrane domain"/>
    <property type="match status" value="1"/>
</dbReference>
<evidence type="ECO:0000256" key="7">
    <source>
        <dbReference type="ARBA" id="ARBA00023136"/>
    </source>
</evidence>
<dbReference type="Gene3D" id="3.40.50.300">
    <property type="entry name" value="P-loop containing nucleotide triphosphate hydrolases"/>
    <property type="match status" value="1"/>
</dbReference>
<organism evidence="11">
    <name type="scientific">Catillopecten margaritatus gill symbiont</name>
    <dbReference type="NCBI Taxonomy" id="3083288"/>
    <lineage>
        <taxon>Bacteria</taxon>
        <taxon>Pseudomonadati</taxon>
        <taxon>Pseudomonadota</taxon>
        <taxon>Gammaproteobacteria</taxon>
        <taxon>sulfur-oxidizing symbionts</taxon>
    </lineage>
</organism>
<evidence type="ECO:0000259" key="9">
    <source>
        <dbReference type="PROSITE" id="PS50893"/>
    </source>
</evidence>
<accession>A0AAU6PF30</accession>
<dbReference type="PANTHER" id="PTHR24221">
    <property type="entry name" value="ATP-BINDING CASSETTE SUB-FAMILY B"/>
    <property type="match status" value="1"/>
</dbReference>
<feature type="domain" description="ABC transporter" evidence="9">
    <location>
        <begin position="351"/>
        <end position="585"/>
    </location>
</feature>
<dbReference type="InterPro" id="IPR036640">
    <property type="entry name" value="ABC1_TM_sf"/>
</dbReference>
<dbReference type="PROSITE" id="PS00211">
    <property type="entry name" value="ABC_TRANSPORTER_1"/>
    <property type="match status" value="1"/>
</dbReference>
<dbReference type="InterPro" id="IPR003593">
    <property type="entry name" value="AAA+_ATPase"/>
</dbReference>
<dbReference type="GO" id="GO:0005524">
    <property type="term" value="F:ATP binding"/>
    <property type="evidence" value="ECO:0007669"/>
    <property type="project" value="UniProtKB-KW"/>
</dbReference>
<dbReference type="Pfam" id="PF00664">
    <property type="entry name" value="ABC_membrane"/>
    <property type="match status" value="1"/>
</dbReference>
<dbReference type="PROSITE" id="PS50929">
    <property type="entry name" value="ABC_TM1F"/>
    <property type="match status" value="1"/>
</dbReference>
<evidence type="ECO:0000256" key="6">
    <source>
        <dbReference type="ARBA" id="ARBA00022989"/>
    </source>
</evidence>
<evidence type="ECO:0000256" key="1">
    <source>
        <dbReference type="ARBA" id="ARBA00004651"/>
    </source>
</evidence>
<feature type="transmembrane region" description="Helical" evidence="8">
    <location>
        <begin position="144"/>
        <end position="167"/>
    </location>
</feature>
<sequence>MHGQTKAYDFKTQDVKVLKKLMPYLLKMRGRVIWATLFLIMAKLANVAVPVALKGIVDALDQPNVLVILPLGLLFAYGALRLSSSLFNELRDAVFARVRYHAMHLIALGVFKHLHTLDLSFHLDRRIGGITRDIDRGTQSVSTLLSIFVFNILPSFFEIAMVVGLLWINYDVFFAGISLATVTFYIALTLAITTWRMKYRYEMNDMQSEANTNAVDSLINYETVKYFNREDFEVNRYDKTMGRWEDVATKSFTSMTALNFVQSSVIAVGVTIILIMAAQGVVDEQLSLGDMIMIQALLLQLFLPLGSLGIVYRQIKHNFIDMNNLFGLLERRAKVQNVDNAPALKVSQGKVEFKQVSFAYENKNKTLKAVNFTIESGKKVAIVGQSGSGKSTLAKLLFRFYDVNDGAILIDGQDIKAVDKNSLQSAIGVVPQDTVMFNESIYYNIAYGKQGATQQEVEAAARAAFIDGFIDDLPDGYETMVGERGLKLSGGEKQRMAIARVLLKNPPILIFDEATSALDSYSEKMVQKALKELGNEHTILVIAHRLSTIVDADKIIVLDNGAILEQGTHDELLAIKGKYAELWQMQISKEKE</sequence>
<name>A0AAU6PF30_9GAMM</name>
<reference evidence="11" key="1">
    <citation type="submission" date="2023-10" db="EMBL/GenBank/DDBJ databases">
        <title>The first scallop-associated chemosynthetic bacterial symbiont.</title>
        <authorList>
            <person name="Lin Y.-T."/>
            <person name="Sun J."/>
            <person name="Ip J.C.-H."/>
            <person name="He X."/>
            <person name="Gao Z.-M."/>
            <person name="Perez M."/>
            <person name="Xu T."/>
            <person name="Qian P.-Y."/>
            <person name="Qiu J.-W."/>
        </authorList>
    </citation>
    <scope>NUCLEOTIDE SEQUENCE</scope>
    <source>
        <strain evidence="11">Gill1</strain>
    </source>
</reference>